<feature type="transmembrane region" description="Helical" evidence="7">
    <location>
        <begin position="189"/>
        <end position="210"/>
    </location>
</feature>
<organism evidence="8 9">
    <name type="scientific">Sporosarcina ureae</name>
    <dbReference type="NCBI Taxonomy" id="1571"/>
    <lineage>
        <taxon>Bacteria</taxon>
        <taxon>Bacillati</taxon>
        <taxon>Bacillota</taxon>
        <taxon>Bacilli</taxon>
        <taxon>Bacillales</taxon>
        <taxon>Caryophanaceae</taxon>
        <taxon>Sporosarcina</taxon>
    </lineage>
</organism>
<keyword evidence="6 7" id="KW-0472">Membrane</keyword>
<comment type="subcellular location">
    <subcellularLocation>
        <location evidence="1">Cell membrane</location>
        <topology evidence="1">Multi-pass membrane protein</topology>
    </subcellularLocation>
</comment>
<dbReference type="EMBL" id="CP015108">
    <property type="protein sequence ID" value="ARF12935.1"/>
    <property type="molecule type" value="Genomic_DNA"/>
</dbReference>
<evidence type="ECO:0000256" key="7">
    <source>
        <dbReference type="SAM" id="Phobius"/>
    </source>
</evidence>
<feature type="transmembrane region" description="Helical" evidence="7">
    <location>
        <begin position="217"/>
        <end position="234"/>
    </location>
</feature>
<feature type="transmembrane region" description="Helical" evidence="7">
    <location>
        <begin position="267"/>
        <end position="291"/>
    </location>
</feature>
<evidence type="ECO:0000256" key="1">
    <source>
        <dbReference type="ARBA" id="ARBA00004651"/>
    </source>
</evidence>
<evidence type="ECO:0000256" key="6">
    <source>
        <dbReference type="ARBA" id="ARBA00023136"/>
    </source>
</evidence>
<evidence type="ECO:0000256" key="2">
    <source>
        <dbReference type="ARBA" id="ARBA00005914"/>
    </source>
</evidence>
<dbReference type="Pfam" id="PF03253">
    <property type="entry name" value="UT"/>
    <property type="match status" value="1"/>
</dbReference>
<protein>
    <submittedName>
        <fullName evidence="8">Urea transporter</fullName>
    </submittedName>
</protein>
<dbReference type="InterPro" id="IPR004937">
    <property type="entry name" value="Urea_transporter"/>
</dbReference>
<sequence>MRRKTRANQTKHMIKEGSFTTFLKESLKGISQIIYIENTITGLLILLAISVSSFSLGIIALLSAMIGTLVAKVGGADQKLVSKGLMSYNSVLSGLVLQTFLTGPTAWIVALVGAAVTAILTATLMYFLGNFDIPILTLPFILLTWFTLLASYKLESIKLSDSLSPQSLANWELHIEGKINLLQATFNGIGQIFFLTEALPGLLLFIAVFWASRKMGIYAVIGNVAACVTALALAGEHRLVMLGLYGYNAILTILAVSVVYNTKENRYAPITGVVAACITVPLMASVSIWLLPLGLPALTMPFVLSTWLILGARKVLPNL</sequence>
<name>A0ABM6JRZ2_SPOUR</name>
<evidence type="ECO:0000313" key="9">
    <source>
        <dbReference type="Proteomes" id="UP000192486"/>
    </source>
</evidence>
<keyword evidence="3" id="KW-1003">Cell membrane</keyword>
<keyword evidence="9" id="KW-1185">Reference proteome</keyword>
<feature type="transmembrane region" description="Helical" evidence="7">
    <location>
        <begin position="135"/>
        <end position="154"/>
    </location>
</feature>
<keyword evidence="5 7" id="KW-1133">Transmembrane helix</keyword>
<dbReference type="PANTHER" id="PTHR10464:SF4">
    <property type="entry name" value="UREA TRANSPORTER"/>
    <property type="match status" value="1"/>
</dbReference>
<proteinExistence type="inferred from homology"/>
<comment type="similarity">
    <text evidence="2">Belongs to the urea transporter family.</text>
</comment>
<evidence type="ECO:0000256" key="4">
    <source>
        <dbReference type="ARBA" id="ARBA00022692"/>
    </source>
</evidence>
<dbReference type="PIRSF" id="PIRSF016502">
    <property type="entry name" value="Urea_transporter"/>
    <property type="match status" value="1"/>
</dbReference>
<feature type="transmembrane region" description="Helical" evidence="7">
    <location>
        <begin position="240"/>
        <end position="260"/>
    </location>
</feature>
<gene>
    <name evidence="8" type="ORF">SporoS204_01335</name>
</gene>
<dbReference type="Proteomes" id="UP000192486">
    <property type="component" value="Chromosome"/>
</dbReference>
<feature type="transmembrane region" description="Helical" evidence="7">
    <location>
        <begin position="107"/>
        <end position="128"/>
    </location>
</feature>
<evidence type="ECO:0000256" key="3">
    <source>
        <dbReference type="ARBA" id="ARBA00022475"/>
    </source>
</evidence>
<accession>A0ABM6JRZ2</accession>
<dbReference type="InterPro" id="IPR029020">
    <property type="entry name" value="Ammonium/urea_transptr"/>
</dbReference>
<evidence type="ECO:0000256" key="5">
    <source>
        <dbReference type="ARBA" id="ARBA00022989"/>
    </source>
</evidence>
<dbReference type="Gene3D" id="1.10.3430.10">
    <property type="entry name" value="Ammonium transporter AmtB like domains"/>
    <property type="match status" value="1"/>
</dbReference>
<feature type="transmembrane region" description="Helical" evidence="7">
    <location>
        <begin position="297"/>
        <end position="316"/>
    </location>
</feature>
<reference evidence="8 9" key="1">
    <citation type="submission" date="2016-04" db="EMBL/GenBank/DDBJ databases">
        <title>Comparative Genomics and Epigenetics of Sporosarcina ureae.</title>
        <authorList>
            <person name="Oliver A.S."/>
            <person name="Cooper K.K."/>
        </authorList>
    </citation>
    <scope>NUCLEOTIDE SEQUENCE [LARGE SCALE GENOMIC DNA]</scope>
    <source>
        <strain evidence="8 9">S204</strain>
    </source>
</reference>
<keyword evidence="4 7" id="KW-0812">Transmembrane</keyword>
<dbReference type="PANTHER" id="PTHR10464">
    <property type="entry name" value="UREA TRANSPORTER"/>
    <property type="match status" value="1"/>
</dbReference>
<evidence type="ECO:0000313" key="8">
    <source>
        <dbReference type="EMBL" id="ARF12935.1"/>
    </source>
</evidence>